<protein>
    <submittedName>
        <fullName evidence="1">Uncharacterized protein</fullName>
    </submittedName>
</protein>
<proteinExistence type="predicted"/>
<dbReference type="EMBL" id="GBRH01161274">
    <property type="protein sequence ID" value="JAE36622.1"/>
    <property type="molecule type" value="Transcribed_RNA"/>
</dbReference>
<sequence>MELLWDVCVCTVFLESVSTKKLMEL</sequence>
<organism evidence="1">
    <name type="scientific">Arundo donax</name>
    <name type="common">Giant reed</name>
    <name type="synonym">Donax arundinaceus</name>
    <dbReference type="NCBI Taxonomy" id="35708"/>
    <lineage>
        <taxon>Eukaryota</taxon>
        <taxon>Viridiplantae</taxon>
        <taxon>Streptophyta</taxon>
        <taxon>Embryophyta</taxon>
        <taxon>Tracheophyta</taxon>
        <taxon>Spermatophyta</taxon>
        <taxon>Magnoliopsida</taxon>
        <taxon>Liliopsida</taxon>
        <taxon>Poales</taxon>
        <taxon>Poaceae</taxon>
        <taxon>PACMAD clade</taxon>
        <taxon>Arundinoideae</taxon>
        <taxon>Arundineae</taxon>
        <taxon>Arundo</taxon>
    </lineage>
</organism>
<evidence type="ECO:0000313" key="1">
    <source>
        <dbReference type="EMBL" id="JAE36622.1"/>
    </source>
</evidence>
<reference evidence="1" key="2">
    <citation type="journal article" date="2015" name="Data Brief">
        <title>Shoot transcriptome of the giant reed, Arundo donax.</title>
        <authorList>
            <person name="Barrero R.A."/>
            <person name="Guerrero F.D."/>
            <person name="Moolhuijzen P."/>
            <person name="Goolsby J.A."/>
            <person name="Tidwell J."/>
            <person name="Bellgard S.E."/>
            <person name="Bellgard M.I."/>
        </authorList>
    </citation>
    <scope>NUCLEOTIDE SEQUENCE</scope>
    <source>
        <tissue evidence="1">Shoot tissue taken approximately 20 cm above the soil surface</tissue>
    </source>
</reference>
<reference evidence="1" key="1">
    <citation type="submission" date="2014-09" db="EMBL/GenBank/DDBJ databases">
        <authorList>
            <person name="Magalhaes I.L.F."/>
            <person name="Oliveira U."/>
            <person name="Santos F.R."/>
            <person name="Vidigal T.H.D.A."/>
            <person name="Brescovit A.D."/>
            <person name="Santos A.J."/>
        </authorList>
    </citation>
    <scope>NUCLEOTIDE SEQUENCE</scope>
    <source>
        <tissue evidence="1">Shoot tissue taken approximately 20 cm above the soil surface</tissue>
    </source>
</reference>
<name>A0A0A9HIT0_ARUDO</name>
<dbReference type="AlphaFoldDB" id="A0A0A9HIT0"/>
<accession>A0A0A9HIT0</accession>